<name>A0A0K2U9G4_LEPSM</name>
<proteinExistence type="predicted"/>
<evidence type="ECO:0000313" key="1">
    <source>
        <dbReference type="EMBL" id="CDW34612.1"/>
    </source>
</evidence>
<sequence>SSYENIGGVRIGKKENEVGVYADEMTIMYSGTTEEIKQSIISIQQIIEGFILSSGFTFNFHKSKMVSSCGRGLSIKNFEMVPALKILYTLVTLDESDIIKNQREIEH</sequence>
<accession>A0A0K2U9G4</accession>
<reference evidence="1" key="1">
    <citation type="submission" date="2014-05" db="EMBL/GenBank/DDBJ databases">
        <authorList>
            <person name="Chronopoulou M."/>
        </authorList>
    </citation>
    <scope>NUCLEOTIDE SEQUENCE</scope>
    <source>
        <tissue evidence="1">Whole organism</tissue>
    </source>
</reference>
<protein>
    <submittedName>
        <fullName evidence="1">Uncharacterized protein</fullName>
    </submittedName>
</protein>
<dbReference type="EMBL" id="HACA01017251">
    <property type="protein sequence ID" value="CDW34612.1"/>
    <property type="molecule type" value="Transcribed_RNA"/>
</dbReference>
<organism evidence="1">
    <name type="scientific">Lepeophtheirus salmonis</name>
    <name type="common">Salmon louse</name>
    <name type="synonym">Caligus salmonis</name>
    <dbReference type="NCBI Taxonomy" id="72036"/>
    <lineage>
        <taxon>Eukaryota</taxon>
        <taxon>Metazoa</taxon>
        <taxon>Ecdysozoa</taxon>
        <taxon>Arthropoda</taxon>
        <taxon>Crustacea</taxon>
        <taxon>Multicrustacea</taxon>
        <taxon>Hexanauplia</taxon>
        <taxon>Copepoda</taxon>
        <taxon>Siphonostomatoida</taxon>
        <taxon>Caligidae</taxon>
        <taxon>Lepeophtheirus</taxon>
    </lineage>
</organism>
<feature type="non-terminal residue" evidence="1">
    <location>
        <position position="1"/>
    </location>
</feature>
<dbReference type="AlphaFoldDB" id="A0A0K2U9G4"/>